<feature type="transmembrane region" description="Helical" evidence="2">
    <location>
        <begin position="20"/>
        <end position="41"/>
    </location>
</feature>
<protein>
    <recommendedName>
        <fullName evidence="5">Secreted protein</fullName>
    </recommendedName>
</protein>
<evidence type="ECO:0008006" key="5">
    <source>
        <dbReference type="Google" id="ProtNLM"/>
    </source>
</evidence>
<sequence>MPPSEPPSTPRSPKPPPGTLQWIAGCTGGAALVTGAVAVFTSDNEAGTTALLTVGGLLLLVGMFGHLVDSFEFNGTRVNLRKAAEAAASARKAELEGDRDEAERLREQAVAFLEEARAPASEYRRLRTAMPPGQDRTAMLEDVMDRARGTAAKLRASPGDVAAWLRGDDEGERVTALAMMRERPDLRDPEAVLAAVEDPRSAFEHYHAMLLAAEMAGDLDAAQRDRLVTTIERQRGRRYRAASDRWRVSERVLRAVATAGE</sequence>
<name>A0ABW2KER9_9ACTN</name>
<keyword evidence="1" id="KW-0175">Coiled coil</keyword>
<keyword evidence="2" id="KW-0472">Membrane</keyword>
<evidence type="ECO:0000313" key="3">
    <source>
        <dbReference type="EMBL" id="MFC7328428.1"/>
    </source>
</evidence>
<dbReference type="EMBL" id="JBHTBH010000005">
    <property type="protein sequence ID" value="MFC7328428.1"/>
    <property type="molecule type" value="Genomic_DNA"/>
</dbReference>
<keyword evidence="2" id="KW-1133">Transmembrane helix</keyword>
<keyword evidence="2" id="KW-0812">Transmembrane</keyword>
<dbReference type="RefSeq" id="WP_379871088.1">
    <property type="nucleotide sequence ID" value="NZ_JBHTBH010000005.1"/>
</dbReference>
<evidence type="ECO:0000256" key="2">
    <source>
        <dbReference type="SAM" id="Phobius"/>
    </source>
</evidence>
<accession>A0ABW2KER9</accession>
<feature type="coiled-coil region" evidence="1">
    <location>
        <begin position="85"/>
        <end position="115"/>
    </location>
</feature>
<keyword evidence="4" id="KW-1185">Reference proteome</keyword>
<comment type="caution">
    <text evidence="3">The sequence shown here is derived from an EMBL/GenBank/DDBJ whole genome shotgun (WGS) entry which is preliminary data.</text>
</comment>
<organism evidence="3 4">
    <name type="scientific">Marinactinospora rubrisoli</name>
    <dbReference type="NCBI Taxonomy" id="2715399"/>
    <lineage>
        <taxon>Bacteria</taxon>
        <taxon>Bacillati</taxon>
        <taxon>Actinomycetota</taxon>
        <taxon>Actinomycetes</taxon>
        <taxon>Streptosporangiales</taxon>
        <taxon>Nocardiopsidaceae</taxon>
        <taxon>Marinactinospora</taxon>
    </lineage>
</organism>
<proteinExistence type="predicted"/>
<reference evidence="4" key="1">
    <citation type="journal article" date="2019" name="Int. J. Syst. Evol. Microbiol.">
        <title>The Global Catalogue of Microorganisms (GCM) 10K type strain sequencing project: providing services to taxonomists for standard genome sequencing and annotation.</title>
        <authorList>
            <consortium name="The Broad Institute Genomics Platform"/>
            <consortium name="The Broad Institute Genome Sequencing Center for Infectious Disease"/>
            <person name="Wu L."/>
            <person name="Ma J."/>
        </authorList>
    </citation>
    <scope>NUCLEOTIDE SEQUENCE [LARGE SCALE GENOMIC DNA]</scope>
    <source>
        <strain evidence="4">CGMCC 4.7382</strain>
    </source>
</reference>
<evidence type="ECO:0000313" key="4">
    <source>
        <dbReference type="Proteomes" id="UP001596540"/>
    </source>
</evidence>
<feature type="transmembrane region" description="Helical" evidence="2">
    <location>
        <begin position="48"/>
        <end position="68"/>
    </location>
</feature>
<dbReference type="Proteomes" id="UP001596540">
    <property type="component" value="Unassembled WGS sequence"/>
</dbReference>
<gene>
    <name evidence="3" type="ORF">ACFQRF_11800</name>
</gene>
<evidence type="ECO:0000256" key="1">
    <source>
        <dbReference type="SAM" id="Coils"/>
    </source>
</evidence>